<feature type="compositionally biased region" description="Basic and acidic residues" evidence="1">
    <location>
        <begin position="575"/>
        <end position="590"/>
    </location>
</feature>
<gene>
    <name evidence="2" type="ORF">PMIN01_06915</name>
</gene>
<organism evidence="2 3">
    <name type="scientific">Paraphaeosphaeria minitans</name>
    <dbReference type="NCBI Taxonomy" id="565426"/>
    <lineage>
        <taxon>Eukaryota</taxon>
        <taxon>Fungi</taxon>
        <taxon>Dikarya</taxon>
        <taxon>Ascomycota</taxon>
        <taxon>Pezizomycotina</taxon>
        <taxon>Dothideomycetes</taxon>
        <taxon>Pleosporomycetidae</taxon>
        <taxon>Pleosporales</taxon>
        <taxon>Massarineae</taxon>
        <taxon>Didymosphaeriaceae</taxon>
        <taxon>Paraphaeosphaeria</taxon>
    </lineage>
</organism>
<comment type="caution">
    <text evidence="2">The sequence shown here is derived from an EMBL/GenBank/DDBJ whole genome shotgun (WGS) entry which is preliminary data.</text>
</comment>
<dbReference type="Proteomes" id="UP000756921">
    <property type="component" value="Unassembled WGS sequence"/>
</dbReference>
<feature type="region of interest" description="Disordered" evidence="1">
    <location>
        <begin position="573"/>
        <end position="634"/>
    </location>
</feature>
<keyword evidence="3" id="KW-1185">Reference proteome</keyword>
<feature type="region of interest" description="Disordered" evidence="1">
    <location>
        <begin position="420"/>
        <end position="448"/>
    </location>
</feature>
<accession>A0A9P6GIB0</accession>
<proteinExistence type="predicted"/>
<feature type="region of interest" description="Disordered" evidence="1">
    <location>
        <begin position="491"/>
        <end position="532"/>
    </location>
</feature>
<protein>
    <submittedName>
        <fullName evidence="2">Uncharacterized protein</fullName>
    </submittedName>
</protein>
<evidence type="ECO:0000256" key="1">
    <source>
        <dbReference type="SAM" id="MobiDB-lite"/>
    </source>
</evidence>
<feature type="compositionally biased region" description="Basic and acidic residues" evidence="1">
    <location>
        <begin position="420"/>
        <end position="430"/>
    </location>
</feature>
<dbReference type="EMBL" id="WJXW01000006">
    <property type="protein sequence ID" value="KAF9735510.1"/>
    <property type="molecule type" value="Genomic_DNA"/>
</dbReference>
<sequence length="741" mass="81411">MADHLNLAAACISVIGFPHWNNQPLALLTIAAGALPGRWFNPIRIAHKAQNLTSEFFLLSKSDRTSPSPDAETISVDLSSADTTVFSARSVSSSYLVGYSSKIESATTVDSSMTVRNDTVSPDTRAIGDETAVWDDTSLQNNVAPSEMTSANVDNESMGDDEMVHTGVPAAYETHKDSSSSWPGGFLFWFNKVPLDPSYANVQTQTDSVTPKLGFSSMLKVFVEPVPIALKQPDISMVAQIAPITLPHADAETQTSPMSLPYIDTGVQVKPVVPTLTSSSIEQLSVDPVAVNFQQSAVTTVFNAKPVRHPYTNAGVQAEPVHASLRISSIEQISVEPVPVQLLSYNSTGVQVEPVDPILGISSIERNYVEPILVQVSYTEVGAQTEPTRLNYSNIGEASSSPADGFPAIHVSKKKDLELQKDSVEDKQKEPIAQADSGPQMEPMEPADPIAPTVTQQLAYNPFPYGTPQSGQQKRHIDTLNRMAWPYGPTAPAPEGWQTRKDFAYPLPSKPTPPNSNNPNVTRDRFSDQKRKWKNIRHLREKDAQLDYEEHVLGPGSASRSVERTEYLFRPQYKHMTEHEKAEKEKEAKRLSQQQWRRRQWARNQKPAKAQGDGEQGEASGSAGGHDDPSIFRLDHRNPRNFEAAGFVMPIRLPPKAEDNRAIGRLEENVLINSPREEKVGAKGSGRKTPEEEQGPRQIKLPAIAADNRAIGRPEDNVLINPPQQEKAHAKGPSSEKSQEE</sequence>
<feature type="compositionally biased region" description="Low complexity" evidence="1">
    <location>
        <begin position="611"/>
        <end position="621"/>
    </location>
</feature>
<reference evidence="2" key="1">
    <citation type="journal article" date="2020" name="Mol. Plant Microbe Interact.">
        <title>Genome Sequence of the Biocontrol Agent Coniothyrium minitans strain Conio (IMI 134523).</title>
        <authorList>
            <person name="Patel D."/>
            <person name="Shittu T.A."/>
            <person name="Baroncelli R."/>
            <person name="Muthumeenakshi S."/>
            <person name="Osborne T.H."/>
            <person name="Janganan T.K."/>
            <person name="Sreenivasaprasad S."/>
        </authorList>
    </citation>
    <scope>NUCLEOTIDE SEQUENCE</scope>
    <source>
        <strain evidence="2">Conio</strain>
    </source>
</reference>
<dbReference type="OrthoDB" id="3798881at2759"/>
<name>A0A9P6GIB0_9PLEO</name>
<feature type="region of interest" description="Disordered" evidence="1">
    <location>
        <begin position="670"/>
        <end position="741"/>
    </location>
</feature>
<evidence type="ECO:0000313" key="2">
    <source>
        <dbReference type="EMBL" id="KAF9735510.1"/>
    </source>
</evidence>
<dbReference type="AlphaFoldDB" id="A0A9P6GIB0"/>
<evidence type="ECO:0000313" key="3">
    <source>
        <dbReference type="Proteomes" id="UP000756921"/>
    </source>
</evidence>
<feature type="compositionally biased region" description="Basic and acidic residues" evidence="1">
    <location>
        <begin position="625"/>
        <end position="634"/>
    </location>
</feature>